<dbReference type="Proteomes" id="UP001195914">
    <property type="component" value="Unassembled WGS sequence"/>
</dbReference>
<protein>
    <submittedName>
        <fullName evidence="1">Uncharacterized protein</fullName>
    </submittedName>
</protein>
<sequence length="115" mass="12251">MGCAGAQTPGPEEPIGCPGGGGQSRRLFRGVFGFRLGLKLCLSFGVGYRVQSRIDFRVTISSSLGSAGRKAIPTLGELRLSTFEALLEFSEGSSEFLNEAPGVFYATYHPARFSP</sequence>
<evidence type="ECO:0000313" key="1">
    <source>
        <dbReference type="EMBL" id="KAK1938711.1"/>
    </source>
</evidence>
<reference evidence="1" key="2">
    <citation type="submission" date="2021-05" db="EMBL/GenBank/DDBJ databases">
        <authorList>
            <person name="Pain A."/>
        </authorList>
    </citation>
    <scope>NUCLEOTIDE SEQUENCE</scope>
    <source>
        <strain evidence="1">1802A</strain>
    </source>
</reference>
<dbReference type="EMBL" id="JAHBMH010000024">
    <property type="protein sequence ID" value="KAK1938711.1"/>
    <property type="molecule type" value="Genomic_DNA"/>
</dbReference>
<proteinExistence type="predicted"/>
<accession>A0AAD9GHS7</accession>
<gene>
    <name evidence="1" type="ORF">X943_003694</name>
</gene>
<comment type="caution">
    <text evidence="1">The sequence shown here is derived from an EMBL/GenBank/DDBJ whole genome shotgun (WGS) entry which is preliminary data.</text>
</comment>
<evidence type="ECO:0000313" key="2">
    <source>
        <dbReference type="Proteomes" id="UP001195914"/>
    </source>
</evidence>
<organism evidence="1 2">
    <name type="scientific">Babesia divergens</name>
    <dbReference type="NCBI Taxonomy" id="32595"/>
    <lineage>
        <taxon>Eukaryota</taxon>
        <taxon>Sar</taxon>
        <taxon>Alveolata</taxon>
        <taxon>Apicomplexa</taxon>
        <taxon>Aconoidasida</taxon>
        <taxon>Piroplasmida</taxon>
        <taxon>Babesiidae</taxon>
        <taxon>Babesia</taxon>
    </lineage>
</organism>
<dbReference type="AlphaFoldDB" id="A0AAD9GHS7"/>
<name>A0AAD9GHS7_BABDI</name>
<keyword evidence="2" id="KW-1185">Reference proteome</keyword>
<reference evidence="1" key="1">
    <citation type="journal article" date="2014" name="Nucleic Acids Res.">
        <title>The evolutionary dynamics of variant antigen genes in Babesia reveal a history of genomic innovation underlying host-parasite interaction.</title>
        <authorList>
            <person name="Jackson A.P."/>
            <person name="Otto T.D."/>
            <person name="Darby A."/>
            <person name="Ramaprasad A."/>
            <person name="Xia D."/>
            <person name="Echaide I.E."/>
            <person name="Farber M."/>
            <person name="Gahlot S."/>
            <person name="Gamble J."/>
            <person name="Gupta D."/>
            <person name="Gupta Y."/>
            <person name="Jackson L."/>
            <person name="Malandrin L."/>
            <person name="Malas T.B."/>
            <person name="Moussa E."/>
            <person name="Nair M."/>
            <person name="Reid A.J."/>
            <person name="Sanders M."/>
            <person name="Sharma J."/>
            <person name="Tracey A."/>
            <person name="Quail M.A."/>
            <person name="Weir W."/>
            <person name="Wastling J.M."/>
            <person name="Hall N."/>
            <person name="Willadsen P."/>
            <person name="Lingelbach K."/>
            <person name="Shiels B."/>
            <person name="Tait A."/>
            <person name="Berriman M."/>
            <person name="Allred D.R."/>
            <person name="Pain A."/>
        </authorList>
    </citation>
    <scope>NUCLEOTIDE SEQUENCE</scope>
    <source>
        <strain evidence="1">1802A</strain>
    </source>
</reference>